<dbReference type="Proteomes" id="UP000463857">
    <property type="component" value="Chromosome"/>
</dbReference>
<dbReference type="InterPro" id="IPR051158">
    <property type="entry name" value="Metallophosphoesterase_sf"/>
</dbReference>
<feature type="transmembrane region" description="Helical" evidence="3">
    <location>
        <begin position="35"/>
        <end position="55"/>
    </location>
</feature>
<reference evidence="5 6" key="1">
    <citation type="journal article" date="2018" name="Int. J. Syst. Evol. Microbiol.">
        <title>Epidermidibacterium keratini gen. nov., sp. nov., a member of the family Sporichthyaceae, isolated from keratin epidermis.</title>
        <authorList>
            <person name="Lee D.G."/>
            <person name="Trujillo M.E."/>
            <person name="Kang S."/>
            <person name="Nam J.J."/>
            <person name="Kim Y.J."/>
        </authorList>
    </citation>
    <scope>NUCLEOTIDE SEQUENCE [LARGE SCALE GENOMIC DNA]</scope>
    <source>
        <strain evidence="5 6">EPI-7</strain>
    </source>
</reference>
<evidence type="ECO:0000259" key="4">
    <source>
        <dbReference type="Pfam" id="PF00149"/>
    </source>
</evidence>
<accession>A0A7L4YJS3</accession>
<dbReference type="RefSeq" id="WP_159542741.1">
    <property type="nucleotide sequence ID" value="NZ_CP047156.1"/>
</dbReference>
<keyword evidence="3" id="KW-1133">Transmembrane helix</keyword>
<dbReference type="GO" id="GO:0008758">
    <property type="term" value="F:UDP-2,3-diacylglucosamine hydrolase activity"/>
    <property type="evidence" value="ECO:0007669"/>
    <property type="project" value="TreeGrafter"/>
</dbReference>
<organism evidence="5 6">
    <name type="scientific">Epidermidibacterium keratini</name>
    <dbReference type="NCBI Taxonomy" id="1891644"/>
    <lineage>
        <taxon>Bacteria</taxon>
        <taxon>Bacillati</taxon>
        <taxon>Actinomycetota</taxon>
        <taxon>Actinomycetes</taxon>
        <taxon>Sporichthyales</taxon>
        <taxon>Sporichthyaceae</taxon>
        <taxon>Epidermidibacterium</taxon>
    </lineage>
</organism>
<name>A0A7L4YJS3_9ACTN</name>
<dbReference type="GO" id="GO:0009245">
    <property type="term" value="P:lipid A biosynthetic process"/>
    <property type="evidence" value="ECO:0007669"/>
    <property type="project" value="TreeGrafter"/>
</dbReference>
<dbReference type="KEGG" id="eke:EK0264_03035"/>
<keyword evidence="1" id="KW-0479">Metal-binding</keyword>
<dbReference type="SUPFAM" id="SSF56300">
    <property type="entry name" value="Metallo-dependent phosphatases"/>
    <property type="match status" value="1"/>
</dbReference>
<dbReference type="InterPro" id="IPR029052">
    <property type="entry name" value="Metallo-depent_PP-like"/>
</dbReference>
<feature type="transmembrane region" description="Helical" evidence="3">
    <location>
        <begin position="75"/>
        <end position="98"/>
    </location>
</feature>
<keyword evidence="2" id="KW-0378">Hydrolase</keyword>
<dbReference type="PANTHER" id="PTHR31302">
    <property type="entry name" value="TRANSMEMBRANE PROTEIN WITH METALLOPHOSPHOESTERASE DOMAIN-RELATED"/>
    <property type="match status" value="1"/>
</dbReference>
<evidence type="ECO:0000256" key="1">
    <source>
        <dbReference type="ARBA" id="ARBA00022723"/>
    </source>
</evidence>
<dbReference type="GO" id="GO:0046872">
    <property type="term" value="F:metal ion binding"/>
    <property type="evidence" value="ECO:0007669"/>
    <property type="project" value="UniProtKB-KW"/>
</dbReference>
<dbReference type="CDD" id="cd07385">
    <property type="entry name" value="MPP_YkuE_C"/>
    <property type="match status" value="1"/>
</dbReference>
<dbReference type="Pfam" id="PF00149">
    <property type="entry name" value="Metallophos"/>
    <property type="match status" value="1"/>
</dbReference>
<evidence type="ECO:0000256" key="3">
    <source>
        <dbReference type="SAM" id="Phobius"/>
    </source>
</evidence>
<feature type="transmembrane region" description="Helical" evidence="3">
    <location>
        <begin position="6"/>
        <end position="23"/>
    </location>
</feature>
<dbReference type="GO" id="GO:0016020">
    <property type="term" value="C:membrane"/>
    <property type="evidence" value="ECO:0007669"/>
    <property type="project" value="GOC"/>
</dbReference>
<evidence type="ECO:0000313" key="6">
    <source>
        <dbReference type="Proteomes" id="UP000463857"/>
    </source>
</evidence>
<protein>
    <submittedName>
        <fullName evidence="5">Metallophosphoesterase</fullName>
    </submittedName>
</protein>
<dbReference type="Gene3D" id="3.60.21.10">
    <property type="match status" value="1"/>
</dbReference>
<dbReference type="EMBL" id="CP047156">
    <property type="protein sequence ID" value="QHB99359.1"/>
    <property type="molecule type" value="Genomic_DNA"/>
</dbReference>
<proteinExistence type="predicted"/>
<keyword evidence="6" id="KW-1185">Reference proteome</keyword>
<dbReference type="InParanoid" id="A0A7L4YJS3"/>
<feature type="transmembrane region" description="Helical" evidence="3">
    <location>
        <begin position="110"/>
        <end position="132"/>
    </location>
</feature>
<dbReference type="OrthoDB" id="9780884at2"/>
<dbReference type="PANTHER" id="PTHR31302:SF31">
    <property type="entry name" value="PHOSPHODIESTERASE YAEI"/>
    <property type="match status" value="1"/>
</dbReference>
<evidence type="ECO:0000313" key="5">
    <source>
        <dbReference type="EMBL" id="QHB99359.1"/>
    </source>
</evidence>
<sequence length="379" mass="40422">MNWFVIVALGLILALHGVIFWRLAVVPGWPKRVQIAIGVAIAVLAVLFVSAWRSLWAPLLSPDAARPLAWVGMTWLAFGLYLFLGLLVFWIASGVVALRGRERTPGPRRRLSRIGALTSLAVASAATTWGIIEARSPSVTTWTTASDELPQEFDGIRVALLSDLHTGAVLSDTFIADVVAQTNEQDPDIVVLAGDIGEGDPDRYGTQLAALADLEAPLGVYAVTGNHEFVSGEPAGWMDKWEEYGVTVLGNISQPIERDGASIQIAGVHDESGEAPYATDHDAALEATSPDDYILYVAHQPVQAEDVAGRGIDVQVSGHTHGGQFWPMQGLVLLAQPRLDGYGDVGDVPVLTSRGAGSWGPPVRVGAPPEIPILTLSRL</sequence>
<evidence type="ECO:0000256" key="2">
    <source>
        <dbReference type="ARBA" id="ARBA00022801"/>
    </source>
</evidence>
<dbReference type="InterPro" id="IPR004843">
    <property type="entry name" value="Calcineurin-like_PHP"/>
</dbReference>
<gene>
    <name evidence="5" type="ORF">EK0264_03035</name>
</gene>
<feature type="domain" description="Calcineurin-like phosphoesterase" evidence="4">
    <location>
        <begin position="156"/>
        <end position="322"/>
    </location>
</feature>
<keyword evidence="3" id="KW-0812">Transmembrane</keyword>
<keyword evidence="3" id="KW-0472">Membrane</keyword>
<dbReference type="AlphaFoldDB" id="A0A7L4YJS3"/>